<feature type="active site" description="Charge relay system" evidence="7 8">
    <location>
        <position position="197"/>
    </location>
</feature>
<feature type="chain" id="PRO_5018086520" evidence="11">
    <location>
        <begin position="22"/>
        <end position="1303"/>
    </location>
</feature>
<name>A0A3N0GLU1_9ACTN</name>
<dbReference type="InterPro" id="IPR023827">
    <property type="entry name" value="Peptidase_S8_Asp-AS"/>
</dbReference>
<feature type="signal peptide" evidence="11">
    <location>
        <begin position="1"/>
        <end position="21"/>
    </location>
</feature>
<evidence type="ECO:0000256" key="8">
    <source>
        <dbReference type="PROSITE-ProRule" id="PRU01240"/>
    </source>
</evidence>
<gene>
    <name evidence="15" type="ORF">EFL26_16500</name>
</gene>
<dbReference type="InterPro" id="IPR032109">
    <property type="entry name" value="Big_3_5"/>
</dbReference>
<dbReference type="CDD" id="cd07474">
    <property type="entry name" value="Peptidases_S8_subtilisin_Vpr-like"/>
    <property type="match status" value="1"/>
</dbReference>
<evidence type="ECO:0000256" key="9">
    <source>
        <dbReference type="RuleBase" id="RU003355"/>
    </source>
</evidence>
<feature type="domain" description="Bacterial Ig-like" evidence="14">
    <location>
        <begin position="1216"/>
        <end position="1301"/>
    </location>
</feature>
<accession>A0A3N0GLU1</accession>
<dbReference type="InterPro" id="IPR036852">
    <property type="entry name" value="Peptidase_S8/S53_dom_sf"/>
</dbReference>
<dbReference type="InterPro" id="IPR003137">
    <property type="entry name" value="PA_domain"/>
</dbReference>
<evidence type="ECO:0000256" key="10">
    <source>
        <dbReference type="SAM" id="MobiDB-lite"/>
    </source>
</evidence>
<evidence type="ECO:0000259" key="14">
    <source>
        <dbReference type="Pfam" id="PF16640"/>
    </source>
</evidence>
<dbReference type="InterPro" id="IPR015500">
    <property type="entry name" value="Peptidase_S8_subtilisin-rel"/>
</dbReference>
<keyword evidence="2" id="KW-0134">Cell wall</keyword>
<evidence type="ECO:0000259" key="12">
    <source>
        <dbReference type="Pfam" id="PF00082"/>
    </source>
</evidence>
<dbReference type="Pfam" id="PF00082">
    <property type="entry name" value="Peptidase_S8"/>
    <property type="match status" value="1"/>
</dbReference>
<dbReference type="PROSITE" id="PS00137">
    <property type="entry name" value="SUBTILASE_HIS"/>
    <property type="match status" value="1"/>
</dbReference>
<dbReference type="SUPFAM" id="SSF52743">
    <property type="entry name" value="Subtilisin-like"/>
    <property type="match status" value="1"/>
</dbReference>
<dbReference type="InterPro" id="IPR050131">
    <property type="entry name" value="Peptidase_S8_subtilisin-like"/>
</dbReference>
<feature type="region of interest" description="Disordered" evidence="10">
    <location>
        <begin position="18"/>
        <end position="64"/>
    </location>
</feature>
<feature type="active site" description="Charge relay system" evidence="7 8">
    <location>
        <position position="270"/>
    </location>
</feature>
<dbReference type="InterPro" id="IPR034213">
    <property type="entry name" value="S8_Vpr-like"/>
</dbReference>
<evidence type="ECO:0000313" key="16">
    <source>
        <dbReference type="Proteomes" id="UP000279994"/>
    </source>
</evidence>
<evidence type="ECO:0000256" key="7">
    <source>
        <dbReference type="PIRSR" id="PIRSR615500-1"/>
    </source>
</evidence>
<dbReference type="PRINTS" id="PR00723">
    <property type="entry name" value="SUBTILISIN"/>
</dbReference>
<comment type="caution">
    <text evidence="15">The sequence shown here is derived from an EMBL/GenBank/DDBJ whole genome shotgun (WGS) entry which is preliminary data.</text>
</comment>
<evidence type="ECO:0000256" key="5">
    <source>
        <dbReference type="ARBA" id="ARBA00022801"/>
    </source>
</evidence>
<dbReference type="GO" id="GO:0006508">
    <property type="term" value="P:proteolysis"/>
    <property type="evidence" value="ECO:0007669"/>
    <property type="project" value="UniProtKB-KW"/>
</dbReference>
<dbReference type="InterPro" id="IPR022398">
    <property type="entry name" value="Peptidase_S8_His-AS"/>
</dbReference>
<feature type="active site" description="Charge relay system" evidence="7 8">
    <location>
        <position position="616"/>
    </location>
</feature>
<evidence type="ECO:0000256" key="11">
    <source>
        <dbReference type="SAM" id="SignalP"/>
    </source>
</evidence>
<keyword evidence="16" id="KW-1185">Reference proteome</keyword>
<keyword evidence="6 8" id="KW-0720">Serine protease</keyword>
<dbReference type="GO" id="GO:0005975">
    <property type="term" value="P:carbohydrate metabolic process"/>
    <property type="evidence" value="ECO:0007669"/>
    <property type="project" value="UniProtKB-ARBA"/>
</dbReference>
<feature type="domain" description="Bacterial Ig-like" evidence="14">
    <location>
        <begin position="1121"/>
        <end position="1205"/>
    </location>
</feature>
<dbReference type="Gene3D" id="2.60.40.10">
    <property type="entry name" value="Immunoglobulins"/>
    <property type="match status" value="2"/>
</dbReference>
<dbReference type="Pfam" id="PF02225">
    <property type="entry name" value="PA"/>
    <property type="match status" value="1"/>
</dbReference>
<dbReference type="Proteomes" id="UP000279994">
    <property type="component" value="Unassembled WGS sequence"/>
</dbReference>
<proteinExistence type="inferred from homology"/>
<feature type="domain" description="Peptidase S8/S53" evidence="12">
    <location>
        <begin position="189"/>
        <end position="657"/>
    </location>
</feature>
<dbReference type="PROSITE" id="PS00136">
    <property type="entry name" value="SUBTILASE_ASP"/>
    <property type="match status" value="1"/>
</dbReference>
<dbReference type="InterPro" id="IPR013783">
    <property type="entry name" value="Ig-like_fold"/>
</dbReference>
<dbReference type="GO" id="GO:0004252">
    <property type="term" value="F:serine-type endopeptidase activity"/>
    <property type="evidence" value="ECO:0007669"/>
    <property type="project" value="UniProtKB-UniRule"/>
</dbReference>
<evidence type="ECO:0000313" key="15">
    <source>
        <dbReference type="EMBL" id="RNM13030.1"/>
    </source>
</evidence>
<dbReference type="Gene3D" id="3.40.50.200">
    <property type="entry name" value="Peptidase S8/S53 domain"/>
    <property type="match status" value="1"/>
</dbReference>
<comment type="similarity">
    <text evidence="1 8 9">Belongs to the peptidase S8 family.</text>
</comment>
<dbReference type="Gene3D" id="3.50.30.30">
    <property type="match status" value="1"/>
</dbReference>
<sequence length="1303" mass="131982">MVASGAMVAAGLAALAPTASADDPHGTPGVKVASKHLSAKAAGTRPRALGAKATPGEPGDTLPAGVPKSGRYAFLLKLSPPSTAAAYHGALSKGKAAAASAAKDQLATVRTAQNRVIAALPAKSAVLYRTHAVLAGVSVVTDVKNYRALTRLAGVSAVYPIAPKSPSNAYAVPLQGAPTAWQAHSNLGADSTVAIIDTGIDYTHANFGGAGTVSAYATAKAAAGASPDFPSAKVVGGYDLAGDDYNGDPTDPGYNPVPTPDLYPLDCDGHGSHVAGTVAGYGENADGSTYAGAYNESTPFDTMRIGPGMAPDAKLYALRVFGCAGSTDLVAAAIDRAADPNQDGITTDHVDVVNMSLGSDYGSPQDGDSVVTEAAASLMTMVVASGNAGDLYDVGGSPGNAPSALTVAASEDNYAQLDSLVVSAPAGIAGEYASEHSIAYDWATDPDLSGDVVRVQQSTNLDGCDPLDTADAAAVNGHIAFVEWTDDDVSRRCGSVKRSGNLADAGATGFIFGDDSESFAGGITGSDVIPGVLVAKSGADAIRARLVANQTVTISGTVSNGFQQLLSGRDDTLASFSSRGIGDAGNVKPDVTAVGGTVFSTGSGTGKEGINESGTSMATPMVAGTAALVRTAHPGWAPKLVKADIMNTAGQDVFTGQNHAGARYAPQRVGAGRIQVDQSLDNDVLAYVVGDGGAVSASFGPQAVSAPTTLQKTIQVQNTTGGSKTYDVAYTARTTVPGATYSVSPSSVTVPGGETRDVTLTLHLDPAAMTKTIDPTVDPAPGGLPRQFQADASGIVELTSAGLPSLRVPVYAAPRPASTMTQPATLTLPAGTMQQARLPLTGHPVDQGSGATTIQSTVAGFELQATSGPAPDCGGLVTSGCVNFPDERSADLARVGVTSDAPQLTANGDNPLTDGGMAYFAINTQGRWRTAASAQEFDIYIDGDGDGNPDAVAFNTRFPTADSDVMVSELVDLTTGDILDIEPINASLGDTDTALFDSDTMVMPVAIGAIPGVTSNQSRIKYAVYSFSPYQSDPVDAVGDPQMLTFDVLHPGVTLAGSYNGTSSPVLFPDAPASVVNLRRDTAAYQADGGLGAMVVHFHNALGTKTQVVNLNTVATVGLSLVPSQAQRAEQVTATVTVPAGSGGPATGAVVLKQGATTLASGTVVNGTASLTFALNTAGTFPIHAEYAGDSTHGAGVSADVNLRVAKTIPAVGLQLNRTTVHVGKRIRATVQVSTVAGIAATGPVSIIRPNGRVLADGTMVNGVAVLKWKSTLKRSYRVLAVYRGDDNYLDGTSGTVRVRVLR</sequence>
<keyword evidence="5 8" id="KW-0378">Hydrolase</keyword>
<keyword evidence="3 8" id="KW-0645">Protease</keyword>
<organism evidence="15 16">
    <name type="scientific">Nocardioides pocheonensis</name>
    <dbReference type="NCBI Taxonomy" id="661485"/>
    <lineage>
        <taxon>Bacteria</taxon>
        <taxon>Bacillati</taxon>
        <taxon>Actinomycetota</taxon>
        <taxon>Actinomycetes</taxon>
        <taxon>Propionibacteriales</taxon>
        <taxon>Nocardioidaceae</taxon>
        <taxon>Nocardioides</taxon>
    </lineage>
</organism>
<dbReference type="PROSITE" id="PS51892">
    <property type="entry name" value="SUBTILASE"/>
    <property type="match status" value="1"/>
</dbReference>
<evidence type="ECO:0000256" key="4">
    <source>
        <dbReference type="ARBA" id="ARBA00022729"/>
    </source>
</evidence>
<dbReference type="PROSITE" id="PS00138">
    <property type="entry name" value="SUBTILASE_SER"/>
    <property type="match status" value="1"/>
</dbReference>
<dbReference type="PANTHER" id="PTHR43806:SF11">
    <property type="entry name" value="CEREVISIN-RELATED"/>
    <property type="match status" value="1"/>
</dbReference>
<evidence type="ECO:0000256" key="3">
    <source>
        <dbReference type="ARBA" id="ARBA00022670"/>
    </source>
</evidence>
<feature type="domain" description="PA" evidence="13">
    <location>
        <begin position="449"/>
        <end position="542"/>
    </location>
</feature>
<dbReference type="EMBL" id="RJSF01000043">
    <property type="protein sequence ID" value="RNM13030.1"/>
    <property type="molecule type" value="Genomic_DNA"/>
</dbReference>
<dbReference type="PANTHER" id="PTHR43806">
    <property type="entry name" value="PEPTIDASE S8"/>
    <property type="match status" value="1"/>
</dbReference>
<keyword evidence="4 11" id="KW-0732">Signal</keyword>
<dbReference type="Pfam" id="PF16640">
    <property type="entry name" value="Big_3_5"/>
    <property type="match status" value="2"/>
</dbReference>
<dbReference type="InterPro" id="IPR000209">
    <property type="entry name" value="Peptidase_S8/S53_dom"/>
</dbReference>
<protein>
    <submittedName>
        <fullName evidence="15">Peptidase S8</fullName>
    </submittedName>
</protein>
<evidence type="ECO:0000259" key="13">
    <source>
        <dbReference type="Pfam" id="PF02225"/>
    </source>
</evidence>
<dbReference type="InterPro" id="IPR023828">
    <property type="entry name" value="Peptidase_S8_Ser-AS"/>
</dbReference>
<evidence type="ECO:0000256" key="1">
    <source>
        <dbReference type="ARBA" id="ARBA00011073"/>
    </source>
</evidence>
<keyword evidence="2" id="KW-0964">Secreted</keyword>
<reference evidence="15 16" key="1">
    <citation type="submission" date="2018-11" db="EMBL/GenBank/DDBJ databases">
        <authorList>
            <person name="Li F."/>
        </authorList>
    </citation>
    <scope>NUCLEOTIDE SEQUENCE [LARGE SCALE GENOMIC DNA]</scope>
    <source>
        <strain evidence="15 16">Gsoil 818</strain>
    </source>
</reference>
<evidence type="ECO:0000256" key="2">
    <source>
        <dbReference type="ARBA" id="ARBA00022512"/>
    </source>
</evidence>
<evidence type="ECO:0000256" key="6">
    <source>
        <dbReference type="ARBA" id="ARBA00022825"/>
    </source>
</evidence>